<dbReference type="STRING" id="1742358.GCA_001439605_02980"/>
<dbReference type="AlphaFoldDB" id="A0A4R1AT84"/>
<evidence type="ECO:0000259" key="2">
    <source>
        <dbReference type="Pfam" id="PF01370"/>
    </source>
</evidence>
<dbReference type="Pfam" id="PF01370">
    <property type="entry name" value="Epimerase"/>
    <property type="match status" value="1"/>
</dbReference>
<dbReference type="InterPro" id="IPR001509">
    <property type="entry name" value="Epimerase_deHydtase"/>
</dbReference>
<dbReference type="PROSITE" id="PS00061">
    <property type="entry name" value="ADH_SHORT"/>
    <property type="match status" value="1"/>
</dbReference>
<dbReference type="PANTHER" id="PTHR43000">
    <property type="entry name" value="DTDP-D-GLUCOSE 4,6-DEHYDRATASE-RELATED"/>
    <property type="match status" value="1"/>
</dbReference>
<evidence type="ECO:0000313" key="4">
    <source>
        <dbReference type="Proteomes" id="UP000293846"/>
    </source>
</evidence>
<dbReference type="OrthoDB" id="9771073at2"/>
<dbReference type="InterPro" id="IPR036291">
    <property type="entry name" value="NAD(P)-bd_dom_sf"/>
</dbReference>
<dbReference type="SUPFAM" id="SSF51735">
    <property type="entry name" value="NAD(P)-binding Rossmann-fold domains"/>
    <property type="match status" value="1"/>
</dbReference>
<name>A0A4R1AT84_9BACI</name>
<accession>A0A4R1AT84</accession>
<feature type="domain" description="NAD-dependent epimerase/dehydratase" evidence="2">
    <location>
        <begin position="4"/>
        <end position="228"/>
    </location>
</feature>
<dbReference type="Gene3D" id="3.40.50.720">
    <property type="entry name" value="NAD(P)-binding Rossmann-like Domain"/>
    <property type="match status" value="1"/>
</dbReference>
<dbReference type="RefSeq" id="WP_057767300.1">
    <property type="nucleotide sequence ID" value="NZ_CP183326.1"/>
</dbReference>
<proteinExistence type="inferred from homology"/>
<comment type="caution">
    <text evidence="3">The sequence shown here is derived from an EMBL/GenBank/DDBJ whole genome shotgun (WGS) entry which is preliminary data.</text>
</comment>
<gene>
    <name evidence="3" type="ORF">E0Y62_26540</name>
</gene>
<evidence type="ECO:0000313" key="3">
    <source>
        <dbReference type="EMBL" id="TCJ00519.1"/>
    </source>
</evidence>
<organism evidence="3 4">
    <name type="scientific">Cytobacillus praedii</name>
    <dbReference type="NCBI Taxonomy" id="1742358"/>
    <lineage>
        <taxon>Bacteria</taxon>
        <taxon>Bacillati</taxon>
        <taxon>Bacillota</taxon>
        <taxon>Bacilli</taxon>
        <taxon>Bacillales</taxon>
        <taxon>Bacillaceae</taxon>
        <taxon>Cytobacillus</taxon>
    </lineage>
</organism>
<sequence>MKRILVTGGSGFVGSHVLNLLADGGFEVHVISSRTEFSLDNRWQWHQVNLLDFQQVENLIKKIKPTYLLHLAWGDMAPGNVYKSKDNYLWVQISLALILNFIQYGGQRLVMAGSLAEYDYSYGYLLENITPSSYQTPYAASKNALRLLVQSLSEQTGLSSCWGRITFIYGPGEHPKRLIPSVTISLLKDEEALCTHGEQFRDYLHVYDAARALVLLLESDIQGTVNIASGQSVQVKEIVLKIAQELGKPHLVRLGAIPFPDSEPLFIQASTEYLTNKVRWKPDFDLDSGLKDSISWWKHNLTKD</sequence>
<dbReference type="InterPro" id="IPR020904">
    <property type="entry name" value="Sc_DH/Rdtase_CS"/>
</dbReference>
<evidence type="ECO:0000256" key="1">
    <source>
        <dbReference type="ARBA" id="ARBA00007637"/>
    </source>
</evidence>
<keyword evidence="4" id="KW-1185">Reference proteome</keyword>
<dbReference type="EMBL" id="SJTH01000103">
    <property type="protein sequence ID" value="TCJ00519.1"/>
    <property type="molecule type" value="Genomic_DNA"/>
</dbReference>
<comment type="similarity">
    <text evidence="1">Belongs to the NAD(P)-dependent epimerase/dehydratase family.</text>
</comment>
<protein>
    <submittedName>
        <fullName evidence="3">NAD(P)-dependent oxidoreductase</fullName>
    </submittedName>
</protein>
<reference evidence="3 4" key="1">
    <citation type="submission" date="2019-03" db="EMBL/GenBank/DDBJ databases">
        <authorList>
            <person name="Jensen L."/>
            <person name="Storgaard J."/>
            <person name="Sulaj E."/>
            <person name="Schramm A."/>
            <person name="Marshall I.P.G."/>
        </authorList>
    </citation>
    <scope>NUCLEOTIDE SEQUENCE [LARGE SCALE GENOMIC DNA]</scope>
    <source>
        <strain evidence="3 4">2017H2G3</strain>
    </source>
</reference>
<dbReference type="Proteomes" id="UP000293846">
    <property type="component" value="Unassembled WGS sequence"/>
</dbReference>